<dbReference type="HOGENOM" id="CLU_3068171_0_0_1"/>
<dbReference type="EMBL" id="KN818271">
    <property type="protein sequence ID" value="KIL62397.1"/>
    <property type="molecule type" value="Genomic_DNA"/>
</dbReference>
<name>A0A0C2WLD7_AMAMK</name>
<dbReference type="AlphaFoldDB" id="A0A0C2WLD7"/>
<reference evidence="1 2" key="1">
    <citation type="submission" date="2014-04" db="EMBL/GenBank/DDBJ databases">
        <title>Evolutionary Origins and Diversification of the Mycorrhizal Mutualists.</title>
        <authorList>
            <consortium name="DOE Joint Genome Institute"/>
            <consortium name="Mycorrhizal Genomics Consortium"/>
            <person name="Kohler A."/>
            <person name="Kuo A."/>
            <person name="Nagy L.G."/>
            <person name="Floudas D."/>
            <person name="Copeland A."/>
            <person name="Barry K.W."/>
            <person name="Cichocki N."/>
            <person name="Veneault-Fourrey C."/>
            <person name="LaButti K."/>
            <person name="Lindquist E.A."/>
            <person name="Lipzen A."/>
            <person name="Lundell T."/>
            <person name="Morin E."/>
            <person name="Murat C."/>
            <person name="Riley R."/>
            <person name="Ohm R."/>
            <person name="Sun H."/>
            <person name="Tunlid A."/>
            <person name="Henrissat B."/>
            <person name="Grigoriev I.V."/>
            <person name="Hibbett D.S."/>
            <person name="Martin F."/>
        </authorList>
    </citation>
    <scope>NUCLEOTIDE SEQUENCE [LARGE SCALE GENOMIC DNA]</scope>
    <source>
        <strain evidence="1 2">Koide BX008</strain>
    </source>
</reference>
<evidence type="ECO:0000313" key="2">
    <source>
        <dbReference type="Proteomes" id="UP000054549"/>
    </source>
</evidence>
<keyword evidence="2" id="KW-1185">Reference proteome</keyword>
<organism evidence="1 2">
    <name type="scientific">Amanita muscaria (strain Koide BX008)</name>
    <dbReference type="NCBI Taxonomy" id="946122"/>
    <lineage>
        <taxon>Eukaryota</taxon>
        <taxon>Fungi</taxon>
        <taxon>Dikarya</taxon>
        <taxon>Basidiomycota</taxon>
        <taxon>Agaricomycotina</taxon>
        <taxon>Agaricomycetes</taxon>
        <taxon>Agaricomycetidae</taxon>
        <taxon>Agaricales</taxon>
        <taxon>Pluteineae</taxon>
        <taxon>Amanitaceae</taxon>
        <taxon>Amanita</taxon>
    </lineage>
</organism>
<gene>
    <name evidence="1" type="ORF">M378DRAFT_165758</name>
</gene>
<protein>
    <submittedName>
        <fullName evidence="1">Uncharacterized protein</fullName>
    </submittedName>
</protein>
<accession>A0A0C2WLD7</accession>
<sequence length="53" mass="5858">MWKALSSSFIEEDGTEAAVRSALILLLLSPRATFCEDARGKALGKRTRMCSRL</sequence>
<proteinExistence type="predicted"/>
<dbReference type="Proteomes" id="UP000054549">
    <property type="component" value="Unassembled WGS sequence"/>
</dbReference>
<evidence type="ECO:0000313" key="1">
    <source>
        <dbReference type="EMBL" id="KIL62397.1"/>
    </source>
</evidence>
<dbReference type="InParanoid" id="A0A0C2WLD7"/>